<sequence>MSSATSNLSLARSRSLRIPPPNLVKSTTTTATTATVTAQPLAGPSNITLFLTNLRLLDFDLRPDWPDISAVTFSTKDAQQNQKKRIQCVEWALYQLFALWDPEETQNKLQPFYPPLEPLQSLNLRAALFRSLDQAKKNGILGRDTVLRKTMLDECKGERLDEILAVFSNAVLKKVLQSEGSGYEALAQQLASENFSYSGERTVLSALIVAHKASLSKFLRTKGVARARYQDFSDLLKLNDRRIARRHEQLKQVIEENKEHGTLPQREVYELQDKVQKNWSGNTEWLETILYGDSRSNADGLLATRFDKVWKNVDAGSIGEVEGTNRIGLLEQLDGRVKDQERRLARWQDFGKRLSKTTGPSPSKGSAPASKVASKIDLGFTRHQAIQIARSGTDKVVHTNCVSLAEYTRLIDNMRTELADVSKPQVQNRPPRQNLAADKRRSLLVPTSPMLKLEEPAEEIDEAWSSASDLDEKFPEIVSSVARRVSLTPAPKSPASSGAILPLRRMKPSRPPVPRFPDTAAPQKGSRPILSPQPSPQEPISPEVRPSTPPAMAKSPPPQSRNPIESESDLADQILNSVSASSPSPKKARHTLSLAERTRLSMARTSHSQFSELEGEIEIADVPRLPVSRPSLAPRTPSIETDPHADLIERTRKSMAGFEAAQKKAQIERRRSVKEAKAKQRQSSYFPKVEEEVATPNTSAVELLEGDPDYESVFKSRPKIATSPAVSSPKAWEGEDEEERV</sequence>
<dbReference type="GeneID" id="18762483"/>
<feature type="region of interest" description="Disordered" evidence="1">
    <location>
        <begin position="349"/>
        <end position="370"/>
    </location>
</feature>
<organism evidence="3 4">
    <name type="scientific">Marssonina brunnea f. sp. multigermtubi (strain MB_m1)</name>
    <name type="common">Marssonina leaf spot fungus</name>
    <dbReference type="NCBI Taxonomy" id="1072389"/>
    <lineage>
        <taxon>Eukaryota</taxon>
        <taxon>Fungi</taxon>
        <taxon>Dikarya</taxon>
        <taxon>Ascomycota</taxon>
        <taxon>Pezizomycotina</taxon>
        <taxon>Leotiomycetes</taxon>
        <taxon>Helotiales</taxon>
        <taxon>Drepanopezizaceae</taxon>
        <taxon>Drepanopeziza</taxon>
    </lineage>
</organism>
<dbReference type="RefSeq" id="XP_007294437.1">
    <property type="nucleotide sequence ID" value="XM_007294375.1"/>
</dbReference>
<evidence type="ECO:0000259" key="2">
    <source>
        <dbReference type="Pfam" id="PF14661"/>
    </source>
</evidence>
<proteinExistence type="predicted"/>
<dbReference type="InParanoid" id="K1WSF8"/>
<evidence type="ECO:0000256" key="1">
    <source>
        <dbReference type="SAM" id="MobiDB-lite"/>
    </source>
</evidence>
<keyword evidence="4" id="KW-1185">Reference proteome</keyword>
<protein>
    <recommendedName>
        <fullName evidence="2">HAUS augmin-like complex subunit 6 N-terminal domain-containing protein</fullName>
    </recommendedName>
</protein>
<dbReference type="Pfam" id="PF14661">
    <property type="entry name" value="HAUS6_N"/>
    <property type="match status" value="1"/>
</dbReference>
<accession>K1WSF8</accession>
<dbReference type="KEGG" id="mbe:MBM_06548"/>
<feature type="compositionally biased region" description="Basic and acidic residues" evidence="1">
    <location>
        <begin position="661"/>
        <end position="678"/>
    </location>
</feature>
<dbReference type="EMBL" id="JH921442">
    <property type="protein sequence ID" value="EKD15332.1"/>
    <property type="molecule type" value="Genomic_DNA"/>
</dbReference>
<dbReference type="Proteomes" id="UP000006753">
    <property type="component" value="Unassembled WGS sequence"/>
</dbReference>
<feature type="region of interest" description="Disordered" evidence="1">
    <location>
        <begin position="487"/>
        <end position="615"/>
    </location>
</feature>
<dbReference type="OrthoDB" id="5575722at2759"/>
<feature type="compositionally biased region" description="Low complexity" evidence="1">
    <location>
        <begin position="359"/>
        <end position="370"/>
    </location>
</feature>
<dbReference type="eggNOG" id="ENOG502S4RN">
    <property type="taxonomic scope" value="Eukaryota"/>
</dbReference>
<dbReference type="AlphaFoldDB" id="K1WSF8"/>
<dbReference type="HOGENOM" id="CLU_013984_0_0_1"/>
<dbReference type="OMA" id="RVHCVEW"/>
<feature type="region of interest" description="Disordered" evidence="1">
    <location>
        <begin position="657"/>
        <end position="741"/>
    </location>
</feature>
<dbReference type="InterPro" id="IPR028163">
    <property type="entry name" value="HAUS_6_N"/>
</dbReference>
<feature type="domain" description="HAUS augmin-like complex subunit 6 N-terminal" evidence="2">
    <location>
        <begin position="50"/>
        <end position="280"/>
    </location>
</feature>
<dbReference type="STRING" id="1072389.K1WSF8"/>
<reference evidence="3 4" key="1">
    <citation type="journal article" date="2012" name="BMC Genomics">
        <title>Sequencing the genome of Marssonina brunnea reveals fungus-poplar co-evolution.</title>
        <authorList>
            <person name="Zhu S."/>
            <person name="Cao Y.-Z."/>
            <person name="Jiang C."/>
            <person name="Tan B.-Y."/>
            <person name="Wang Z."/>
            <person name="Feng S."/>
            <person name="Zhang L."/>
            <person name="Su X.-H."/>
            <person name="Brejova B."/>
            <person name="Vinar T."/>
            <person name="Xu M."/>
            <person name="Wang M.-X."/>
            <person name="Zhang S.-G."/>
            <person name="Huang M.-R."/>
            <person name="Wu R."/>
            <person name="Zhou Y."/>
        </authorList>
    </citation>
    <scope>NUCLEOTIDE SEQUENCE [LARGE SCALE GENOMIC DNA]</scope>
    <source>
        <strain evidence="3 4">MB_m1</strain>
    </source>
</reference>
<evidence type="ECO:0000313" key="3">
    <source>
        <dbReference type="EMBL" id="EKD15332.1"/>
    </source>
</evidence>
<name>K1WSF8_MARBU</name>
<evidence type="ECO:0000313" key="4">
    <source>
        <dbReference type="Proteomes" id="UP000006753"/>
    </source>
</evidence>
<gene>
    <name evidence="3" type="ORF">MBM_06548</name>
</gene>